<organism evidence="2 3">
    <name type="scientific">Novosphingobium malaysiense</name>
    <dbReference type="NCBI Taxonomy" id="1348853"/>
    <lineage>
        <taxon>Bacteria</taxon>
        <taxon>Pseudomonadati</taxon>
        <taxon>Pseudomonadota</taxon>
        <taxon>Alphaproteobacteria</taxon>
        <taxon>Sphingomonadales</taxon>
        <taxon>Sphingomonadaceae</taxon>
        <taxon>Novosphingobium</taxon>
    </lineage>
</organism>
<gene>
    <name evidence="2" type="ORF">LK12_09945</name>
</gene>
<protein>
    <submittedName>
        <fullName evidence="2">Uncharacterized protein</fullName>
    </submittedName>
</protein>
<dbReference type="RefSeq" id="WP_039282979.1">
    <property type="nucleotide sequence ID" value="NZ_JTDI01000003.1"/>
</dbReference>
<dbReference type="Proteomes" id="UP000031057">
    <property type="component" value="Unassembled WGS sequence"/>
</dbReference>
<proteinExistence type="predicted"/>
<feature type="region of interest" description="Disordered" evidence="1">
    <location>
        <begin position="124"/>
        <end position="161"/>
    </location>
</feature>
<sequence>MYTHFAVVTLVITFMVALFADGERKAEAAESAAQEDAQKPDQVDLAVQGKDANKIQIASTSRVVGSFGPDTGGSHSYGGGTYSSSFDDFPSGAHAAMGSFGDMADVVLPANMTPEKWNELIEKRRKREAEEEQARQEDIDDMIALSRQRAGAATAPGESDF</sequence>
<reference evidence="2 3" key="1">
    <citation type="submission" date="2014-10" db="EMBL/GenBank/DDBJ databases">
        <title>Genome sequence of Novosphingobium malaysiense MUSC 273(T).</title>
        <authorList>
            <person name="Lee L.-H."/>
        </authorList>
    </citation>
    <scope>NUCLEOTIDE SEQUENCE [LARGE SCALE GENOMIC DNA]</scope>
    <source>
        <strain evidence="2 3">MUSC 273</strain>
    </source>
</reference>
<dbReference type="AlphaFoldDB" id="A0A0B1ZKZ3"/>
<feature type="compositionally biased region" description="Basic and acidic residues" evidence="1">
    <location>
        <begin position="124"/>
        <end position="137"/>
    </location>
</feature>
<accession>A0A0B1ZKZ3</accession>
<dbReference type="EMBL" id="JTDI01000003">
    <property type="protein sequence ID" value="KHK91216.1"/>
    <property type="molecule type" value="Genomic_DNA"/>
</dbReference>
<keyword evidence="3" id="KW-1185">Reference proteome</keyword>
<comment type="caution">
    <text evidence="2">The sequence shown here is derived from an EMBL/GenBank/DDBJ whole genome shotgun (WGS) entry which is preliminary data.</text>
</comment>
<feature type="region of interest" description="Disordered" evidence="1">
    <location>
        <begin position="63"/>
        <end position="83"/>
    </location>
</feature>
<name>A0A0B1ZKZ3_9SPHN</name>
<evidence type="ECO:0000313" key="3">
    <source>
        <dbReference type="Proteomes" id="UP000031057"/>
    </source>
</evidence>
<evidence type="ECO:0000256" key="1">
    <source>
        <dbReference type="SAM" id="MobiDB-lite"/>
    </source>
</evidence>
<evidence type="ECO:0000313" key="2">
    <source>
        <dbReference type="EMBL" id="KHK91216.1"/>
    </source>
</evidence>